<dbReference type="KEGG" id="lcu:PL11_003715"/>
<dbReference type="GO" id="GO:0016226">
    <property type="term" value="P:iron-sulfur cluster assembly"/>
    <property type="evidence" value="ECO:0007669"/>
    <property type="project" value="InterPro"/>
</dbReference>
<dbReference type="OrthoDB" id="9804157at2"/>
<sequence>MTDIKDLYQKIIIQHANSPHNFGNLPETPFKVTLRNPSCGDVITVAATISDNYISKVCFTGSGCAISQASASMMTDIIPGMIVTDAIQTSKDFHHLTEGQQLDQNVLASLSDAVAFSTLHQFPTRVRCGNLAWHALDTILEMWGK</sequence>
<dbReference type="Proteomes" id="UP000030361">
    <property type="component" value="Chromosome"/>
</dbReference>
<name>A0A1S6QHL2_9LACO</name>
<dbReference type="SUPFAM" id="SSF82649">
    <property type="entry name" value="SufE/NifU"/>
    <property type="match status" value="1"/>
</dbReference>
<proteinExistence type="predicted"/>
<dbReference type="GO" id="GO:0051536">
    <property type="term" value="F:iron-sulfur cluster binding"/>
    <property type="evidence" value="ECO:0007669"/>
    <property type="project" value="InterPro"/>
</dbReference>
<dbReference type="Gene3D" id="3.90.1010.10">
    <property type="match status" value="1"/>
</dbReference>
<organism evidence="2 3">
    <name type="scientific">Lentilactobacillus curieae</name>
    <dbReference type="NCBI Taxonomy" id="1138822"/>
    <lineage>
        <taxon>Bacteria</taxon>
        <taxon>Bacillati</taxon>
        <taxon>Bacillota</taxon>
        <taxon>Bacilli</taxon>
        <taxon>Lactobacillales</taxon>
        <taxon>Lactobacillaceae</taxon>
        <taxon>Lentilactobacillus</taxon>
    </lineage>
</organism>
<dbReference type="RefSeq" id="WP_035166450.1">
    <property type="nucleotide sequence ID" value="NZ_CP018906.1"/>
</dbReference>
<dbReference type="eggNOG" id="COG0822">
    <property type="taxonomic scope" value="Bacteria"/>
</dbReference>
<evidence type="ECO:0000313" key="2">
    <source>
        <dbReference type="EMBL" id="AQW21092.1"/>
    </source>
</evidence>
<dbReference type="EMBL" id="CP018906">
    <property type="protein sequence ID" value="AQW21092.1"/>
    <property type="molecule type" value="Genomic_DNA"/>
</dbReference>
<dbReference type="CDD" id="cd06664">
    <property type="entry name" value="IscU_like"/>
    <property type="match status" value="1"/>
</dbReference>
<reference evidence="2 3" key="1">
    <citation type="journal article" date="2015" name="Genome Announc.">
        <title>Genome Sequence of Lactobacillus curieae CCTCC M 2011381T, a Novel Producer of Gamma-aminobutyric Acid.</title>
        <authorList>
            <person name="Wang Y."/>
            <person name="Wang Y."/>
            <person name="Lang C."/>
            <person name="Wei D."/>
            <person name="Xu P."/>
            <person name="Xie J."/>
        </authorList>
    </citation>
    <scope>NUCLEOTIDE SEQUENCE [LARGE SCALE GENOMIC DNA]</scope>
    <source>
        <strain evidence="2 3">CCTCC M 2011381</strain>
    </source>
</reference>
<feature type="domain" description="NIF system FeS cluster assembly NifU N-terminal" evidence="1">
    <location>
        <begin position="8"/>
        <end position="125"/>
    </location>
</feature>
<dbReference type="InterPro" id="IPR002871">
    <property type="entry name" value="NIF_FeS_clus_asmbl_NifU_N"/>
</dbReference>
<dbReference type="PANTHER" id="PTHR10093">
    <property type="entry name" value="IRON-SULFUR CLUSTER ASSEMBLY ENZYME NIFU HOMOLOG"/>
    <property type="match status" value="1"/>
</dbReference>
<protein>
    <submittedName>
        <fullName evidence="2">Iron-sulfur cluster scaffold-like protein</fullName>
    </submittedName>
</protein>
<evidence type="ECO:0000313" key="3">
    <source>
        <dbReference type="Proteomes" id="UP000030361"/>
    </source>
</evidence>
<keyword evidence="3" id="KW-1185">Reference proteome</keyword>
<dbReference type="AlphaFoldDB" id="A0A1S6QHL2"/>
<accession>A0A1S6QHL2</accession>
<dbReference type="NCBIfam" id="TIGR01994">
    <property type="entry name" value="SUF_scaf_2"/>
    <property type="match status" value="1"/>
</dbReference>
<dbReference type="GO" id="GO:0005506">
    <property type="term" value="F:iron ion binding"/>
    <property type="evidence" value="ECO:0007669"/>
    <property type="project" value="InterPro"/>
</dbReference>
<dbReference type="Pfam" id="PF01592">
    <property type="entry name" value="NifU_N"/>
    <property type="match status" value="1"/>
</dbReference>
<evidence type="ECO:0000259" key="1">
    <source>
        <dbReference type="Pfam" id="PF01592"/>
    </source>
</evidence>
<gene>
    <name evidence="2" type="ORF">PL11_003715</name>
</gene>